<keyword evidence="1" id="KW-0472">Membrane</keyword>
<keyword evidence="1" id="KW-1133">Transmembrane helix</keyword>
<accession>A0A9P1JK89</accession>
<feature type="transmembrane region" description="Helical" evidence="1">
    <location>
        <begin position="65"/>
        <end position="82"/>
    </location>
</feature>
<dbReference type="KEGG" id="bao:BAMF_3453"/>
<keyword evidence="1" id="KW-0812">Transmembrane</keyword>
<evidence type="ECO:0000313" key="2">
    <source>
        <dbReference type="EMBL" id="CBI44579.1"/>
    </source>
</evidence>
<evidence type="ECO:0008006" key="4">
    <source>
        <dbReference type="Google" id="ProtNLM"/>
    </source>
</evidence>
<dbReference type="RefSeq" id="WP_013353847.1">
    <property type="nucleotide sequence ID" value="NC_014551.1"/>
</dbReference>
<feature type="transmembrane region" description="Helical" evidence="1">
    <location>
        <begin position="94"/>
        <end position="113"/>
    </location>
</feature>
<gene>
    <name evidence="2" type="ordered locus">BAMF_3453</name>
</gene>
<name>A0A9P1JK89_BACAS</name>
<evidence type="ECO:0000256" key="1">
    <source>
        <dbReference type="SAM" id="Phobius"/>
    </source>
</evidence>
<keyword evidence="3" id="KW-1185">Reference proteome</keyword>
<dbReference type="Proteomes" id="UP000006562">
    <property type="component" value="Chromosome"/>
</dbReference>
<reference evidence="2 3" key="1">
    <citation type="journal article" date="2011" name="Int. J. Syst. Evol. Microbiol.">
        <title>Relationship of Bacillus amyloliquefaciens clades associated with strains DSM 7T and FZB42T: a proposal for Bacillus amyloliquefaciens subsp. amyloliquefaciens subsp. nov. and Bacillus amyloliquefaciens subsp. plantarum subsp. nov. based on complete genome sequence comparisons.</title>
        <authorList>
            <person name="Borriss R."/>
            <person name="Chen X.H."/>
            <person name="Rueckert C."/>
            <person name="Blom J."/>
            <person name="Becker A."/>
            <person name="Baumgarth B."/>
            <person name="Fan B."/>
            <person name="Pukall R."/>
            <person name="Schumann P."/>
            <person name="Sproer C."/>
            <person name="Junge H."/>
            <person name="Vater J."/>
            <person name="Puhler A."/>
            <person name="Klenk H.P."/>
        </authorList>
    </citation>
    <scope>NUCLEOTIDE SEQUENCE [LARGE SCALE GENOMIC DNA]</scope>
    <source>
        <strain evidence="3">DSM 7</strain>
    </source>
</reference>
<sequence length="114" mass="13059">MDIIHLLIFSAVFVLFSLMFQVFAVNVLDLPKPVKNQNPINGTHRLIEMSLLITGTAAVTFFNELYVFAGVISMFFCCSGLMKWRHRQEKKQYLYDSFYAGLPAALGVLIFFIR</sequence>
<proteinExistence type="predicted"/>
<protein>
    <recommendedName>
        <fullName evidence="4">DUF4181 domain-containing protein</fullName>
    </recommendedName>
</protein>
<reference evidence="3" key="2">
    <citation type="journal article" date="2011" name="J. Biotechnol.">
        <title>Genome sequence of B. amyloliquefaciens type strain DSM7(T) reveals differences to plant-associated B. amyloliquefaciens FZB42.</title>
        <authorList>
            <person name="Ruckert C."/>
            <person name="Blom J."/>
            <person name="Chen X."/>
            <person name="Reva O."/>
            <person name="Borriss R."/>
        </authorList>
    </citation>
    <scope>NUCLEOTIDE SEQUENCE [LARGE SCALE GENOMIC DNA]</scope>
    <source>
        <strain evidence="3">DSM 7</strain>
    </source>
</reference>
<organism evidence="2 3">
    <name type="scientific">Bacillus amyloliquefaciens (strain ATCC 23350 / DSM 7 / BCRC 11601 / CCUG 28519 / NBRC 15535 / NRRL B-14393 / F)</name>
    <dbReference type="NCBI Taxonomy" id="692420"/>
    <lineage>
        <taxon>Bacteria</taxon>
        <taxon>Bacillati</taxon>
        <taxon>Bacillota</taxon>
        <taxon>Bacilli</taxon>
        <taxon>Bacillales</taxon>
        <taxon>Bacillaceae</taxon>
        <taxon>Bacillus</taxon>
        <taxon>Bacillus amyloliquefaciens group</taxon>
    </lineage>
</organism>
<dbReference type="EMBL" id="FN597644">
    <property type="protein sequence ID" value="CBI44579.1"/>
    <property type="molecule type" value="Genomic_DNA"/>
</dbReference>
<evidence type="ECO:0000313" key="3">
    <source>
        <dbReference type="Proteomes" id="UP000006562"/>
    </source>
</evidence>
<dbReference type="AlphaFoldDB" id="A0A9P1JK89"/>